<dbReference type="Proteomes" id="UP001445268">
    <property type="component" value="Chromosome"/>
</dbReference>
<dbReference type="SUPFAM" id="SSF53756">
    <property type="entry name" value="UDP-Glycosyltransferase/glycogen phosphorylase"/>
    <property type="match status" value="1"/>
</dbReference>
<sequence length="433" mass="49322">MAQFLDLAGKTWPGSSVETLSEHDGCDSSGFRELFYSYYGGCKTTSTIVEELPFSDDDIEDIVVRCRLLRSINRPKALKMIFSAFQAIDRVLDDQKPRYVLSVTVDSYIIDLLARVSCIKGVRFLGLVPTFVNGYFRITERGEKAINREVSSGEVQSVLAMLTDQEYKPQWLAADRGMIRRKAVRLWARNLLKPMWFAFYSRRKNDPLNAHYMTTDIVSRRYLSLFPRLYNEIGNLVEVERVIANDTRVSVFLPLQMSPEATIDYWSSDLSWIDYEDKILSTVEGQSEKYLFIVKEHPNVFGFRTPGFYNELRKIQNVVLVNPEVSSNQLLQICDSVLVCTGTVGFEALLRGKPVFSSANPFYAEAGNFDTLDNAAGDRRARDPQELVEYLISGFLPGTFINDGTWSLEYHASSKYNDRVSNSIRKYLSDAVA</sequence>
<name>A0ABZ3E0N2_9GAMM</name>
<dbReference type="InterPro" id="IPR007833">
    <property type="entry name" value="Capsule_polysaccharide_synth"/>
</dbReference>
<dbReference type="Gene3D" id="3.40.50.12580">
    <property type="match status" value="1"/>
</dbReference>
<gene>
    <name evidence="1" type="ORF">AAGT77_12335</name>
</gene>
<organism evidence="1 2">
    <name type="scientific">Marinobacter alkaliphilus</name>
    <dbReference type="NCBI Taxonomy" id="254719"/>
    <lineage>
        <taxon>Bacteria</taxon>
        <taxon>Pseudomonadati</taxon>
        <taxon>Pseudomonadota</taxon>
        <taxon>Gammaproteobacteria</taxon>
        <taxon>Pseudomonadales</taxon>
        <taxon>Marinobacteraceae</taxon>
        <taxon>Marinobacter</taxon>
    </lineage>
</organism>
<protein>
    <recommendedName>
        <fullName evidence="3">Capsular polysaccharide export protein</fullName>
    </recommendedName>
</protein>
<dbReference type="InterPro" id="IPR043148">
    <property type="entry name" value="TagF_C"/>
</dbReference>
<dbReference type="Pfam" id="PF05159">
    <property type="entry name" value="Capsule_synth"/>
    <property type="match status" value="1"/>
</dbReference>
<keyword evidence="2" id="KW-1185">Reference proteome</keyword>
<evidence type="ECO:0000313" key="2">
    <source>
        <dbReference type="Proteomes" id="UP001445268"/>
    </source>
</evidence>
<dbReference type="EMBL" id="CP152380">
    <property type="protein sequence ID" value="XAF52700.1"/>
    <property type="molecule type" value="Genomic_DNA"/>
</dbReference>
<dbReference type="RefSeq" id="WP_342630747.1">
    <property type="nucleotide sequence ID" value="NZ_CP152380.1"/>
</dbReference>
<proteinExistence type="predicted"/>
<evidence type="ECO:0008006" key="3">
    <source>
        <dbReference type="Google" id="ProtNLM"/>
    </source>
</evidence>
<reference evidence="1 2" key="1">
    <citation type="submission" date="2024-04" db="EMBL/GenBank/DDBJ databases">
        <title>Marinobacter sp. SBY-1.</title>
        <authorList>
            <person name="Pan C."/>
        </authorList>
    </citation>
    <scope>NUCLEOTIDE SEQUENCE [LARGE SCALE GENOMIC DNA]</scope>
    <source>
        <strain evidence="1 2">SBY-1</strain>
    </source>
</reference>
<evidence type="ECO:0000313" key="1">
    <source>
        <dbReference type="EMBL" id="XAF52700.1"/>
    </source>
</evidence>
<accession>A0ABZ3E0N2</accession>